<keyword evidence="7" id="KW-0520">NAD</keyword>
<keyword evidence="4" id="KW-0288">FMN</keyword>
<evidence type="ECO:0000256" key="5">
    <source>
        <dbReference type="ARBA" id="ARBA00022857"/>
    </source>
</evidence>
<keyword evidence="11" id="KW-1185">Reference proteome</keyword>
<gene>
    <name evidence="10" type="ORF">MNEG_14964</name>
</gene>
<proteinExistence type="inferred from homology"/>
<comment type="similarity">
    <text evidence="2">Belongs to the nitroreductase family.</text>
</comment>
<dbReference type="InterPro" id="IPR029479">
    <property type="entry name" value="Nitroreductase"/>
</dbReference>
<protein>
    <submittedName>
        <fullName evidence="10">Nitroreductase</fullName>
    </submittedName>
</protein>
<name>A0A0D2KAE4_9CHLO</name>
<feature type="transmembrane region" description="Helical" evidence="8">
    <location>
        <begin position="6"/>
        <end position="24"/>
    </location>
</feature>
<keyword evidence="6" id="KW-0560">Oxidoreductase</keyword>
<evidence type="ECO:0000256" key="8">
    <source>
        <dbReference type="SAM" id="Phobius"/>
    </source>
</evidence>
<dbReference type="SUPFAM" id="SSF55469">
    <property type="entry name" value="FMN-dependent nitroreductase-like"/>
    <property type="match status" value="1"/>
</dbReference>
<evidence type="ECO:0000313" key="10">
    <source>
        <dbReference type="EMBL" id="KIY92998.1"/>
    </source>
</evidence>
<dbReference type="CDD" id="cd02135">
    <property type="entry name" value="YdjA-like"/>
    <property type="match status" value="1"/>
</dbReference>
<dbReference type="Proteomes" id="UP000054498">
    <property type="component" value="Unassembled WGS sequence"/>
</dbReference>
<evidence type="ECO:0000256" key="3">
    <source>
        <dbReference type="ARBA" id="ARBA00022630"/>
    </source>
</evidence>
<keyword evidence="8" id="KW-0812">Transmembrane</keyword>
<dbReference type="RefSeq" id="XP_013892018.1">
    <property type="nucleotide sequence ID" value="XM_014036564.1"/>
</dbReference>
<keyword evidence="8" id="KW-0472">Membrane</keyword>
<dbReference type="InterPro" id="IPR000415">
    <property type="entry name" value="Nitroreductase-like"/>
</dbReference>
<dbReference type="KEGG" id="mng:MNEG_14964"/>
<keyword evidence="5" id="KW-0521">NADP</keyword>
<organism evidence="10 11">
    <name type="scientific">Monoraphidium neglectum</name>
    <dbReference type="NCBI Taxonomy" id="145388"/>
    <lineage>
        <taxon>Eukaryota</taxon>
        <taxon>Viridiplantae</taxon>
        <taxon>Chlorophyta</taxon>
        <taxon>core chlorophytes</taxon>
        <taxon>Chlorophyceae</taxon>
        <taxon>CS clade</taxon>
        <taxon>Sphaeropleales</taxon>
        <taxon>Selenastraceae</taxon>
        <taxon>Monoraphidium</taxon>
    </lineage>
</organism>
<dbReference type="PANTHER" id="PTHR43821:SF1">
    <property type="entry name" value="NAD(P)H NITROREDUCTASE YDJA-RELATED"/>
    <property type="match status" value="1"/>
</dbReference>
<dbReference type="EMBL" id="KK105128">
    <property type="protein sequence ID" value="KIY92998.1"/>
    <property type="molecule type" value="Genomic_DNA"/>
</dbReference>
<dbReference type="GeneID" id="25732578"/>
<dbReference type="Gene3D" id="3.40.109.10">
    <property type="entry name" value="NADH Oxidase"/>
    <property type="match status" value="1"/>
</dbReference>
<comment type="cofactor">
    <cofactor evidence="1">
        <name>FMN</name>
        <dbReference type="ChEBI" id="CHEBI:58210"/>
    </cofactor>
</comment>
<sequence length="305" mass="33182">MVWAPIGSLVWGTGVVIGVLLMYVQRAWRGSWAGGLSESAARTLGAIKATGADAPPARWGARAPFRWELSRRGVACADRPPAPAAAVPVKSVEPREQLPTPMQLAAAIRRRRSVFPQHYTGETVPPASIAAMLEAADWAPSHGRTEPWRFVVLGPRGIHAMQDVTEAATRRLLARDPFELQDALERLRRDRAHRWAPVSHMIAICMRRRAVPSKLMPEWEELAAVACAVQNMHLAACALGVAGYWSSWHAAQRDSPEMASFLGLSAAAGDRCLGFFVCGVPRPGALAAGRAARRPLDSGKVEWRE</sequence>
<evidence type="ECO:0000256" key="4">
    <source>
        <dbReference type="ARBA" id="ARBA00022643"/>
    </source>
</evidence>
<dbReference type="InterPro" id="IPR052530">
    <property type="entry name" value="NAD(P)H_nitroreductase"/>
</dbReference>
<dbReference type="Pfam" id="PF00881">
    <property type="entry name" value="Nitroreductase"/>
    <property type="match status" value="1"/>
</dbReference>
<dbReference type="OrthoDB" id="41362at2759"/>
<evidence type="ECO:0000256" key="1">
    <source>
        <dbReference type="ARBA" id="ARBA00001917"/>
    </source>
</evidence>
<keyword evidence="3" id="KW-0285">Flavoprotein</keyword>
<evidence type="ECO:0000256" key="7">
    <source>
        <dbReference type="ARBA" id="ARBA00023027"/>
    </source>
</evidence>
<reference evidence="10 11" key="1">
    <citation type="journal article" date="2013" name="BMC Genomics">
        <title>Reconstruction of the lipid metabolism for the microalga Monoraphidium neglectum from its genome sequence reveals characteristics suitable for biofuel production.</title>
        <authorList>
            <person name="Bogen C."/>
            <person name="Al-Dilaimi A."/>
            <person name="Albersmeier A."/>
            <person name="Wichmann J."/>
            <person name="Grundmann M."/>
            <person name="Rupp O."/>
            <person name="Lauersen K.J."/>
            <person name="Blifernez-Klassen O."/>
            <person name="Kalinowski J."/>
            <person name="Goesmann A."/>
            <person name="Mussgnug J.H."/>
            <person name="Kruse O."/>
        </authorList>
    </citation>
    <scope>NUCLEOTIDE SEQUENCE [LARGE SCALE GENOMIC DNA]</scope>
    <source>
        <strain evidence="10 11">SAG 48.87</strain>
    </source>
</reference>
<keyword evidence="8" id="KW-1133">Transmembrane helix</keyword>
<evidence type="ECO:0000313" key="11">
    <source>
        <dbReference type="Proteomes" id="UP000054498"/>
    </source>
</evidence>
<dbReference type="PANTHER" id="PTHR43821">
    <property type="entry name" value="NAD(P)H NITROREDUCTASE YDJA-RELATED"/>
    <property type="match status" value="1"/>
</dbReference>
<dbReference type="AlphaFoldDB" id="A0A0D2KAE4"/>
<evidence type="ECO:0000259" key="9">
    <source>
        <dbReference type="Pfam" id="PF00881"/>
    </source>
</evidence>
<dbReference type="InterPro" id="IPR026021">
    <property type="entry name" value="YdjA-like"/>
</dbReference>
<evidence type="ECO:0000256" key="2">
    <source>
        <dbReference type="ARBA" id="ARBA00007118"/>
    </source>
</evidence>
<feature type="domain" description="Nitroreductase" evidence="9">
    <location>
        <begin position="108"/>
        <end position="279"/>
    </location>
</feature>
<dbReference type="STRING" id="145388.A0A0D2KAE4"/>
<dbReference type="GO" id="GO:0016491">
    <property type="term" value="F:oxidoreductase activity"/>
    <property type="evidence" value="ECO:0007669"/>
    <property type="project" value="UniProtKB-KW"/>
</dbReference>
<evidence type="ECO:0000256" key="6">
    <source>
        <dbReference type="ARBA" id="ARBA00023002"/>
    </source>
</evidence>
<accession>A0A0D2KAE4</accession>